<evidence type="ECO:0000313" key="3">
    <source>
        <dbReference type="Proteomes" id="UP001501423"/>
    </source>
</evidence>
<feature type="transmembrane region" description="Helical" evidence="1">
    <location>
        <begin position="212"/>
        <end position="234"/>
    </location>
</feature>
<comment type="caution">
    <text evidence="2">The sequence shown here is derived from an EMBL/GenBank/DDBJ whole genome shotgun (WGS) entry which is preliminary data.</text>
</comment>
<keyword evidence="1" id="KW-0812">Transmembrane</keyword>
<evidence type="ECO:0008006" key="4">
    <source>
        <dbReference type="Google" id="ProtNLM"/>
    </source>
</evidence>
<proteinExistence type="predicted"/>
<dbReference type="EMBL" id="BAAAVA010000115">
    <property type="protein sequence ID" value="GAA2951466.1"/>
    <property type="molecule type" value="Genomic_DNA"/>
</dbReference>
<gene>
    <name evidence="2" type="ORF">GCM10010478_60180</name>
</gene>
<feature type="transmembrane region" description="Helical" evidence="1">
    <location>
        <begin position="88"/>
        <end position="112"/>
    </location>
</feature>
<feature type="transmembrane region" description="Helical" evidence="1">
    <location>
        <begin position="180"/>
        <end position="205"/>
    </location>
</feature>
<keyword evidence="1" id="KW-1133">Transmembrane helix</keyword>
<protein>
    <recommendedName>
        <fullName evidence="4">ABC transporter</fullName>
    </recommendedName>
</protein>
<keyword evidence="3" id="KW-1185">Reference proteome</keyword>
<feature type="transmembrane region" description="Helical" evidence="1">
    <location>
        <begin position="299"/>
        <end position="322"/>
    </location>
</feature>
<reference evidence="2 3" key="1">
    <citation type="journal article" date="2019" name="Int. J. Syst. Evol. Microbiol.">
        <title>The Global Catalogue of Microorganisms (GCM) 10K type strain sequencing project: providing services to taxonomists for standard genome sequencing and annotation.</title>
        <authorList>
            <consortium name="The Broad Institute Genomics Platform"/>
            <consortium name="The Broad Institute Genome Sequencing Center for Infectious Disease"/>
            <person name="Wu L."/>
            <person name="Ma J."/>
        </authorList>
    </citation>
    <scope>NUCLEOTIDE SEQUENCE [LARGE SCALE GENOMIC DNA]</scope>
    <source>
        <strain evidence="2 3">JCM 9650</strain>
    </source>
</reference>
<dbReference type="Proteomes" id="UP001501423">
    <property type="component" value="Unassembled WGS sequence"/>
</dbReference>
<name>A0ABN3XEX1_9ACTN</name>
<accession>A0ABN3XEX1</accession>
<feature type="transmembrane region" description="Helical" evidence="1">
    <location>
        <begin position="33"/>
        <end position="53"/>
    </location>
</feature>
<dbReference type="RefSeq" id="WP_346090937.1">
    <property type="nucleotide sequence ID" value="NZ_BAAAVA010000115.1"/>
</dbReference>
<feature type="transmembrane region" description="Helical" evidence="1">
    <location>
        <begin position="139"/>
        <end position="160"/>
    </location>
</feature>
<evidence type="ECO:0000313" key="2">
    <source>
        <dbReference type="EMBL" id="GAA2951466.1"/>
    </source>
</evidence>
<sequence>MTAALTTPAPPAAGRASGAPRQWRWLARLHRPALISGGALFLLVAAALVWLGGPLTDASAAAWKAYNACGFTPRCSYDQSSILLYKDVYNWTTIAVLTVPFLVAAWAGGALVGRETESGTARLAWTQGVSPARWLASRLVAPAVLTVAVTGLLTALHHWAWAVGRDRIDTTKFWHDMATFHANGTVPVGLALAGLAAGTLAGLLLRRAMAALATAAVTVGVLWAAVHAAVPYLWPSVTRVSSLEEGPLGRGLLVGQGVLTPKGRAEAPCVSGGLDSCRDTLTDMGATAFYRDLHPASHYWPLQLVATGILLAVAGLLTYAAFRVLRRTTGTARG</sequence>
<evidence type="ECO:0000256" key="1">
    <source>
        <dbReference type="SAM" id="Phobius"/>
    </source>
</evidence>
<organism evidence="2 3">
    <name type="scientific">Streptomyces erythrogriseus</name>
    <dbReference type="NCBI Taxonomy" id="284027"/>
    <lineage>
        <taxon>Bacteria</taxon>
        <taxon>Bacillati</taxon>
        <taxon>Actinomycetota</taxon>
        <taxon>Actinomycetes</taxon>
        <taxon>Kitasatosporales</taxon>
        <taxon>Streptomycetaceae</taxon>
        <taxon>Streptomyces</taxon>
        <taxon>Streptomyces griseoincarnatus group</taxon>
    </lineage>
</organism>
<keyword evidence="1" id="KW-0472">Membrane</keyword>